<proteinExistence type="inferred from homology"/>
<feature type="active site" description="Charge relay system" evidence="9 10">
    <location>
        <position position="376"/>
    </location>
</feature>
<evidence type="ECO:0000256" key="1">
    <source>
        <dbReference type="ARBA" id="ARBA00005325"/>
    </source>
</evidence>
<evidence type="ECO:0000256" key="5">
    <source>
        <dbReference type="ARBA" id="ARBA00022801"/>
    </source>
</evidence>
<dbReference type="GO" id="GO:0004252">
    <property type="term" value="F:serine-type endopeptidase activity"/>
    <property type="evidence" value="ECO:0007669"/>
    <property type="project" value="UniProtKB-UniRule"/>
</dbReference>
<dbReference type="PROSITE" id="PS51829">
    <property type="entry name" value="P_HOMO_B"/>
    <property type="match status" value="1"/>
</dbReference>
<dbReference type="PRINTS" id="PR00723">
    <property type="entry name" value="SUBTILISIN"/>
</dbReference>
<comment type="caution">
    <text evidence="13">The sequence shown here is derived from an EMBL/GenBank/DDBJ whole genome shotgun (WGS) entry which is preliminary data.</text>
</comment>
<evidence type="ECO:0000313" key="13">
    <source>
        <dbReference type="EMBL" id="KAK5973188.1"/>
    </source>
</evidence>
<name>A0AAN8IJV2_TRICO</name>
<dbReference type="GO" id="GO:0016485">
    <property type="term" value="P:protein processing"/>
    <property type="evidence" value="ECO:0007669"/>
    <property type="project" value="TreeGrafter"/>
</dbReference>
<dbReference type="InterPro" id="IPR032815">
    <property type="entry name" value="S8_pro-domain"/>
</dbReference>
<keyword evidence="7" id="KW-0865">Zymogen</keyword>
<feature type="domain" description="P/Homo B" evidence="12">
    <location>
        <begin position="452"/>
        <end position="519"/>
    </location>
</feature>
<keyword evidence="8" id="KW-0325">Glycoprotein</keyword>
<evidence type="ECO:0000256" key="10">
    <source>
        <dbReference type="PROSITE-ProRule" id="PRU01240"/>
    </source>
</evidence>
<dbReference type="InterPro" id="IPR038466">
    <property type="entry name" value="S8_pro-domain_sf"/>
</dbReference>
<keyword evidence="2 10" id="KW-0645">Protease</keyword>
<keyword evidence="5 10" id="KW-0378">Hydrolase</keyword>
<evidence type="ECO:0000256" key="8">
    <source>
        <dbReference type="ARBA" id="ARBA00023180"/>
    </source>
</evidence>
<dbReference type="Gene3D" id="3.40.50.200">
    <property type="entry name" value="Peptidase S8/S53 domain"/>
    <property type="match status" value="1"/>
</dbReference>
<dbReference type="GO" id="GO:0000139">
    <property type="term" value="C:Golgi membrane"/>
    <property type="evidence" value="ECO:0007669"/>
    <property type="project" value="TreeGrafter"/>
</dbReference>
<evidence type="ECO:0000256" key="7">
    <source>
        <dbReference type="ARBA" id="ARBA00023145"/>
    </source>
</evidence>
<dbReference type="PANTHER" id="PTHR42884:SF33">
    <property type="entry name" value="ENDOPROTEASE AEX-5"/>
    <property type="match status" value="1"/>
</dbReference>
<evidence type="ECO:0000256" key="4">
    <source>
        <dbReference type="ARBA" id="ARBA00022729"/>
    </source>
</evidence>
<evidence type="ECO:0000313" key="14">
    <source>
        <dbReference type="Proteomes" id="UP001331761"/>
    </source>
</evidence>
<dbReference type="AlphaFoldDB" id="A0AAN8IJV2"/>
<dbReference type="Proteomes" id="UP001331761">
    <property type="component" value="Unassembled WGS sequence"/>
</dbReference>
<dbReference type="Pfam" id="PF00082">
    <property type="entry name" value="Peptidase_S8"/>
    <property type="match status" value="1"/>
</dbReference>
<feature type="non-terminal residue" evidence="13">
    <location>
        <position position="519"/>
    </location>
</feature>
<dbReference type="InterPro" id="IPR034182">
    <property type="entry name" value="Kexin/furin"/>
</dbReference>
<dbReference type="InterPro" id="IPR002884">
    <property type="entry name" value="P_dom"/>
</dbReference>
<dbReference type="InterPro" id="IPR036852">
    <property type="entry name" value="Peptidase_S8/S53_dom_sf"/>
</dbReference>
<feature type="active site" description="Charge relay system" evidence="9 10">
    <location>
        <position position="202"/>
    </location>
</feature>
<dbReference type="PROSITE" id="PS00137">
    <property type="entry name" value="SUBTILASE_HIS"/>
    <property type="match status" value="1"/>
</dbReference>
<dbReference type="Pfam" id="PF16470">
    <property type="entry name" value="S8_pro-domain"/>
    <property type="match status" value="1"/>
</dbReference>
<dbReference type="InterPro" id="IPR022398">
    <property type="entry name" value="Peptidase_S8_His-AS"/>
</dbReference>
<evidence type="ECO:0000256" key="2">
    <source>
        <dbReference type="ARBA" id="ARBA00022670"/>
    </source>
</evidence>
<dbReference type="SUPFAM" id="SSF49785">
    <property type="entry name" value="Galactose-binding domain-like"/>
    <property type="match status" value="1"/>
</dbReference>
<feature type="signal peptide" evidence="11">
    <location>
        <begin position="1"/>
        <end position="19"/>
    </location>
</feature>
<keyword evidence="14" id="KW-1185">Reference proteome</keyword>
<sequence>MKLLLFILLVSHPLYCSSSDELLSQIIDNLLKTSRPDRYGTYEPKAVGNDWFAIEVDAADRHRADSIARTAGFVIEGRLQSFENIYLASKRSRHKRDTDAIVRELISLKEVKWAEHLVPLYREKRAVIFSDPLYEEQLRSWSSPPNMFIAEAWAEGFTGKGVTLAVLDDEVDSSHEDLQLAYDPDISYSFVKKHPRGTEETHGTRCAGIIAMTANNSKCGVGVAHQSRLGGLTVLADNQFLNDAIEGDALAYKSDRIDIYSASWGPKDDGQSAERPGSLAQKAIEFGAVHGRRGLGSLYIWASGNGGLEEDDCAMDGYASNLHTITLGVASSTGVPPWYAEGCSAVIASISEASTNSNGMVTTDVDNKCVSFAGSSAAAPLAAGILALALEAKCSAPGTKTSSITSDNEHLATSSPSYWTVNGAGLRFSRYFGFGVLNALRLTTSARYWKTVQPVSSCSRQFDVLNGTFSANSPLTIELSFESCAETSAEVNWLERLQFDVSITHPRRGLISLFLTSPA</sequence>
<evidence type="ECO:0000256" key="11">
    <source>
        <dbReference type="SAM" id="SignalP"/>
    </source>
</evidence>
<reference evidence="13 14" key="1">
    <citation type="submission" date="2019-10" db="EMBL/GenBank/DDBJ databases">
        <title>Assembly and Annotation for the nematode Trichostrongylus colubriformis.</title>
        <authorList>
            <person name="Martin J."/>
        </authorList>
    </citation>
    <scope>NUCLEOTIDE SEQUENCE [LARGE SCALE GENOMIC DNA]</scope>
    <source>
        <strain evidence="13">G859</strain>
        <tissue evidence="13">Whole worm</tissue>
    </source>
</reference>
<dbReference type="SUPFAM" id="SSF52743">
    <property type="entry name" value="Subtilisin-like"/>
    <property type="match status" value="1"/>
</dbReference>
<dbReference type="EMBL" id="WIXE01015791">
    <property type="protein sequence ID" value="KAK5973188.1"/>
    <property type="molecule type" value="Genomic_DNA"/>
</dbReference>
<dbReference type="Gene3D" id="2.60.120.260">
    <property type="entry name" value="Galactose-binding domain-like"/>
    <property type="match status" value="1"/>
</dbReference>
<dbReference type="PANTHER" id="PTHR42884">
    <property type="entry name" value="PROPROTEIN CONVERTASE SUBTILISIN/KEXIN-RELATED"/>
    <property type="match status" value="1"/>
</dbReference>
<dbReference type="Gene3D" id="3.30.70.850">
    <property type="entry name" value="Peptidase S8, pro-domain"/>
    <property type="match status" value="1"/>
</dbReference>
<accession>A0AAN8IJV2</accession>
<dbReference type="CDD" id="cd04059">
    <property type="entry name" value="Peptidases_S8_Protein_convertases_Kexins_Furin-like"/>
    <property type="match status" value="1"/>
</dbReference>
<feature type="chain" id="PRO_5042948635" evidence="11">
    <location>
        <begin position="20"/>
        <end position="519"/>
    </location>
</feature>
<gene>
    <name evidence="13" type="ORF">GCK32_006948</name>
</gene>
<dbReference type="InterPro" id="IPR015500">
    <property type="entry name" value="Peptidase_S8_subtilisin-rel"/>
</dbReference>
<evidence type="ECO:0000256" key="3">
    <source>
        <dbReference type="ARBA" id="ARBA00022685"/>
    </source>
</evidence>
<protein>
    <submittedName>
        <fullName evidence="13">Proprotein convertase subtilisin/kexin type</fullName>
    </submittedName>
</protein>
<keyword evidence="4 11" id="KW-0732">Signal</keyword>
<dbReference type="PROSITE" id="PS51892">
    <property type="entry name" value="SUBTILASE"/>
    <property type="match status" value="1"/>
</dbReference>
<dbReference type="InterPro" id="IPR008979">
    <property type="entry name" value="Galactose-bd-like_sf"/>
</dbReference>
<keyword evidence="3" id="KW-0165">Cleavage on pair of basic residues</keyword>
<feature type="active site" description="Charge relay system" evidence="9 10">
    <location>
        <position position="168"/>
    </location>
</feature>
<evidence type="ECO:0000259" key="12">
    <source>
        <dbReference type="PROSITE" id="PS51829"/>
    </source>
</evidence>
<evidence type="ECO:0000256" key="9">
    <source>
        <dbReference type="PIRSR" id="PIRSR615500-1"/>
    </source>
</evidence>
<comment type="similarity">
    <text evidence="1">Belongs to the peptidase S8 family. Furin subfamily.</text>
</comment>
<dbReference type="GO" id="GO:0005802">
    <property type="term" value="C:trans-Golgi network"/>
    <property type="evidence" value="ECO:0007669"/>
    <property type="project" value="TreeGrafter"/>
</dbReference>
<organism evidence="13 14">
    <name type="scientific">Trichostrongylus colubriformis</name>
    <name type="common">Black scour worm</name>
    <dbReference type="NCBI Taxonomy" id="6319"/>
    <lineage>
        <taxon>Eukaryota</taxon>
        <taxon>Metazoa</taxon>
        <taxon>Ecdysozoa</taxon>
        <taxon>Nematoda</taxon>
        <taxon>Chromadorea</taxon>
        <taxon>Rhabditida</taxon>
        <taxon>Rhabditina</taxon>
        <taxon>Rhabditomorpha</taxon>
        <taxon>Strongyloidea</taxon>
        <taxon>Trichostrongylidae</taxon>
        <taxon>Trichostrongylus</taxon>
    </lineage>
</organism>
<evidence type="ECO:0000256" key="6">
    <source>
        <dbReference type="ARBA" id="ARBA00022825"/>
    </source>
</evidence>
<keyword evidence="6 10" id="KW-0720">Serine protease</keyword>
<dbReference type="InterPro" id="IPR000209">
    <property type="entry name" value="Peptidase_S8/S53_dom"/>
</dbReference>